<name>A0A0F9SRF0_9ZZZZ</name>
<reference evidence="1" key="1">
    <citation type="journal article" date="2015" name="Nature">
        <title>Complex archaea that bridge the gap between prokaryotes and eukaryotes.</title>
        <authorList>
            <person name="Spang A."/>
            <person name="Saw J.H."/>
            <person name="Jorgensen S.L."/>
            <person name="Zaremba-Niedzwiedzka K."/>
            <person name="Martijn J."/>
            <person name="Lind A.E."/>
            <person name="van Eijk R."/>
            <person name="Schleper C."/>
            <person name="Guy L."/>
            <person name="Ettema T.J."/>
        </authorList>
    </citation>
    <scope>NUCLEOTIDE SEQUENCE</scope>
</reference>
<proteinExistence type="predicted"/>
<evidence type="ECO:0000313" key="1">
    <source>
        <dbReference type="EMBL" id="KKN39541.1"/>
    </source>
</evidence>
<accession>A0A0F9SRF0</accession>
<gene>
    <name evidence="1" type="ORF">LCGC14_0742340</name>
</gene>
<dbReference type="EMBL" id="LAZR01001757">
    <property type="protein sequence ID" value="KKN39541.1"/>
    <property type="molecule type" value="Genomic_DNA"/>
</dbReference>
<sequence length="50" mass="5539">MPKSLNTQILSIKDIVCKHCDSTDIDGEDPTPDNPTAYYRLCLTCGKNPL</sequence>
<comment type="caution">
    <text evidence="1">The sequence shown here is derived from an EMBL/GenBank/DDBJ whole genome shotgun (WGS) entry which is preliminary data.</text>
</comment>
<dbReference type="AlphaFoldDB" id="A0A0F9SRF0"/>
<organism evidence="1">
    <name type="scientific">marine sediment metagenome</name>
    <dbReference type="NCBI Taxonomy" id="412755"/>
    <lineage>
        <taxon>unclassified sequences</taxon>
        <taxon>metagenomes</taxon>
        <taxon>ecological metagenomes</taxon>
    </lineage>
</organism>
<protein>
    <submittedName>
        <fullName evidence="1">Uncharacterized protein</fullName>
    </submittedName>
</protein>